<keyword evidence="2" id="KW-1185">Reference proteome</keyword>
<name>D8TFD1_SELML</name>
<dbReference type="EMBL" id="GL377779">
    <property type="protein sequence ID" value="EFJ04636.1"/>
    <property type="molecule type" value="Genomic_DNA"/>
</dbReference>
<protein>
    <submittedName>
        <fullName evidence="1">Uncharacterized protein</fullName>
    </submittedName>
</protein>
<dbReference type="HOGENOM" id="CLU_153502_0_0_1"/>
<accession>D8TFD1</accession>
<dbReference type="PANTHER" id="PTHR45778">
    <property type="entry name" value="PURPLE ACID PHOSPHATASE-RELATED"/>
    <property type="match status" value="1"/>
</dbReference>
<evidence type="ECO:0000313" key="2">
    <source>
        <dbReference type="Proteomes" id="UP000001514"/>
    </source>
</evidence>
<proteinExistence type="predicted"/>
<dbReference type="AlphaFoldDB" id="D8TFD1"/>
<sequence>MWYSMAISPVHFTVISTEHDWSLTSEQIQYTMDSFHRSSTYVLHSTVNFTKCGSKICSSCGTIALEKQVWGHVHNYERTCAVFQGRCLQHPIKDLAGVDFFDTRI</sequence>
<evidence type="ECO:0000313" key="1">
    <source>
        <dbReference type="EMBL" id="EFJ04636.1"/>
    </source>
</evidence>
<organism evidence="2">
    <name type="scientific">Selaginella moellendorffii</name>
    <name type="common">Spikemoss</name>
    <dbReference type="NCBI Taxonomy" id="88036"/>
    <lineage>
        <taxon>Eukaryota</taxon>
        <taxon>Viridiplantae</taxon>
        <taxon>Streptophyta</taxon>
        <taxon>Embryophyta</taxon>
        <taxon>Tracheophyta</taxon>
        <taxon>Lycopodiopsida</taxon>
        <taxon>Selaginellales</taxon>
        <taxon>Selaginellaceae</taxon>
        <taxon>Selaginella</taxon>
    </lineage>
</organism>
<dbReference type="Proteomes" id="UP000001514">
    <property type="component" value="Unassembled WGS sequence"/>
</dbReference>
<reference evidence="1 2" key="1">
    <citation type="journal article" date="2011" name="Science">
        <title>The Selaginella genome identifies genetic changes associated with the evolution of vascular plants.</title>
        <authorList>
            <person name="Banks J.A."/>
            <person name="Nishiyama T."/>
            <person name="Hasebe M."/>
            <person name="Bowman J.L."/>
            <person name="Gribskov M."/>
            <person name="dePamphilis C."/>
            <person name="Albert V.A."/>
            <person name="Aono N."/>
            <person name="Aoyama T."/>
            <person name="Ambrose B.A."/>
            <person name="Ashton N.W."/>
            <person name="Axtell M.J."/>
            <person name="Barker E."/>
            <person name="Barker M.S."/>
            <person name="Bennetzen J.L."/>
            <person name="Bonawitz N.D."/>
            <person name="Chapple C."/>
            <person name="Cheng C."/>
            <person name="Correa L.G."/>
            <person name="Dacre M."/>
            <person name="DeBarry J."/>
            <person name="Dreyer I."/>
            <person name="Elias M."/>
            <person name="Engstrom E.M."/>
            <person name="Estelle M."/>
            <person name="Feng L."/>
            <person name="Finet C."/>
            <person name="Floyd S.K."/>
            <person name="Frommer W.B."/>
            <person name="Fujita T."/>
            <person name="Gramzow L."/>
            <person name="Gutensohn M."/>
            <person name="Harholt J."/>
            <person name="Hattori M."/>
            <person name="Heyl A."/>
            <person name="Hirai T."/>
            <person name="Hiwatashi Y."/>
            <person name="Ishikawa M."/>
            <person name="Iwata M."/>
            <person name="Karol K.G."/>
            <person name="Koehler B."/>
            <person name="Kolukisaoglu U."/>
            <person name="Kubo M."/>
            <person name="Kurata T."/>
            <person name="Lalonde S."/>
            <person name="Li K."/>
            <person name="Li Y."/>
            <person name="Litt A."/>
            <person name="Lyons E."/>
            <person name="Manning G."/>
            <person name="Maruyama T."/>
            <person name="Michael T.P."/>
            <person name="Mikami K."/>
            <person name="Miyazaki S."/>
            <person name="Morinaga S."/>
            <person name="Murata T."/>
            <person name="Mueller-Roeber B."/>
            <person name="Nelson D.R."/>
            <person name="Obara M."/>
            <person name="Oguri Y."/>
            <person name="Olmstead R.G."/>
            <person name="Onodera N."/>
            <person name="Petersen B.L."/>
            <person name="Pils B."/>
            <person name="Prigge M."/>
            <person name="Rensing S.A."/>
            <person name="Riano-Pachon D.M."/>
            <person name="Roberts A.W."/>
            <person name="Sato Y."/>
            <person name="Scheller H.V."/>
            <person name="Schulz B."/>
            <person name="Schulz C."/>
            <person name="Shakirov E.V."/>
            <person name="Shibagaki N."/>
            <person name="Shinohara N."/>
            <person name="Shippen D.E."/>
            <person name="Soerensen I."/>
            <person name="Sotooka R."/>
            <person name="Sugimoto N."/>
            <person name="Sugita M."/>
            <person name="Sumikawa N."/>
            <person name="Tanurdzic M."/>
            <person name="Theissen G."/>
            <person name="Ulvskov P."/>
            <person name="Wakazuki S."/>
            <person name="Weng J.K."/>
            <person name="Willats W.W."/>
            <person name="Wipf D."/>
            <person name="Wolf P.G."/>
            <person name="Yang L."/>
            <person name="Zimmer A.D."/>
            <person name="Zhu Q."/>
            <person name="Mitros T."/>
            <person name="Hellsten U."/>
            <person name="Loque D."/>
            <person name="Otillar R."/>
            <person name="Salamov A."/>
            <person name="Schmutz J."/>
            <person name="Shapiro H."/>
            <person name="Lindquist E."/>
            <person name="Lucas S."/>
            <person name="Rokhsar D."/>
            <person name="Grigoriev I.V."/>
        </authorList>
    </citation>
    <scope>NUCLEOTIDE SEQUENCE [LARGE SCALE GENOMIC DNA]</scope>
</reference>
<dbReference type="KEGG" id="smo:SELMODRAFT_432228"/>
<dbReference type="InParanoid" id="D8TFD1"/>
<gene>
    <name evidence="1" type="ORF">SELMODRAFT_432228</name>
</gene>
<dbReference type="Gramene" id="EFJ04636">
    <property type="protein sequence ID" value="EFJ04636"/>
    <property type="gene ID" value="SELMODRAFT_432228"/>
</dbReference>
<dbReference type="PANTHER" id="PTHR45778:SF3">
    <property type="entry name" value="PURPLE ACID PHOSPHATASE"/>
    <property type="match status" value="1"/>
</dbReference>